<evidence type="ECO:0000313" key="3">
    <source>
        <dbReference type="EMBL" id="MFC5518556.1"/>
    </source>
</evidence>
<protein>
    <recommendedName>
        <fullName evidence="1">glutathione-specific gamma-glutamylcyclotransferase</fullName>
        <ecNumber evidence="1">4.3.2.7</ecNumber>
    </recommendedName>
</protein>
<reference evidence="4" key="1">
    <citation type="journal article" date="2019" name="Int. J. Syst. Evol. Microbiol.">
        <title>The Global Catalogue of Microorganisms (GCM) 10K type strain sequencing project: providing services to taxonomists for standard genome sequencing and annotation.</title>
        <authorList>
            <consortium name="The Broad Institute Genomics Platform"/>
            <consortium name="The Broad Institute Genome Sequencing Center for Infectious Disease"/>
            <person name="Wu L."/>
            <person name="Ma J."/>
        </authorList>
    </citation>
    <scope>NUCLEOTIDE SEQUENCE [LARGE SCALE GENOMIC DNA]</scope>
    <source>
        <strain evidence="4">KACC 12633</strain>
    </source>
</reference>
<evidence type="ECO:0000313" key="4">
    <source>
        <dbReference type="Proteomes" id="UP001596150"/>
    </source>
</evidence>
<dbReference type="InterPro" id="IPR036568">
    <property type="entry name" value="GGCT-like_sf"/>
</dbReference>
<comment type="caution">
    <text evidence="3">The sequence shown here is derived from an EMBL/GenBank/DDBJ whole genome shotgun (WGS) entry which is preliminary data.</text>
</comment>
<proteinExistence type="predicted"/>
<keyword evidence="2" id="KW-0456">Lyase</keyword>
<dbReference type="SUPFAM" id="SSF110857">
    <property type="entry name" value="Gamma-glutamyl cyclotransferase-like"/>
    <property type="match status" value="1"/>
</dbReference>
<evidence type="ECO:0000256" key="2">
    <source>
        <dbReference type="ARBA" id="ARBA00023239"/>
    </source>
</evidence>
<dbReference type="CDD" id="cd06661">
    <property type="entry name" value="GGCT_like"/>
    <property type="match status" value="1"/>
</dbReference>
<keyword evidence="4" id="KW-1185">Reference proteome</keyword>
<dbReference type="Pfam" id="PF04752">
    <property type="entry name" value="ChaC"/>
    <property type="match status" value="1"/>
</dbReference>
<dbReference type="EMBL" id="JBHSML010000014">
    <property type="protein sequence ID" value="MFC5518556.1"/>
    <property type="molecule type" value="Genomic_DNA"/>
</dbReference>
<organism evidence="3 4">
    <name type="scientific">Kaistia terrae</name>
    <dbReference type="NCBI Taxonomy" id="537017"/>
    <lineage>
        <taxon>Bacteria</taxon>
        <taxon>Pseudomonadati</taxon>
        <taxon>Pseudomonadota</taxon>
        <taxon>Alphaproteobacteria</taxon>
        <taxon>Hyphomicrobiales</taxon>
        <taxon>Kaistiaceae</taxon>
        <taxon>Kaistia</taxon>
    </lineage>
</organism>
<dbReference type="Proteomes" id="UP001596150">
    <property type="component" value="Unassembled WGS sequence"/>
</dbReference>
<dbReference type="Gene3D" id="3.10.490.10">
    <property type="entry name" value="Gamma-glutamyl cyclotransferase-like"/>
    <property type="match status" value="1"/>
</dbReference>
<dbReference type="InterPro" id="IPR013024">
    <property type="entry name" value="GGCT-like"/>
</dbReference>
<dbReference type="PANTHER" id="PTHR12192:SF2">
    <property type="entry name" value="GLUTATHIONE-SPECIFIC GAMMA-GLUTAMYLCYCLOTRANSFERASE 2"/>
    <property type="match status" value="1"/>
</dbReference>
<dbReference type="EC" id="4.3.2.7" evidence="1"/>
<evidence type="ECO:0000256" key="1">
    <source>
        <dbReference type="ARBA" id="ARBA00012344"/>
    </source>
</evidence>
<accession>A0ABW0Q118</accession>
<name>A0ABW0Q118_9HYPH</name>
<dbReference type="InterPro" id="IPR006840">
    <property type="entry name" value="ChaC"/>
</dbReference>
<sequence length="178" mass="20002">MSDFWVFGYGSLMWRPGFPFEEAFPAHLEGERRAFCVQSYIYRGTREHPGLVLGLDRGGSCRGMAFRVAEAERDAVLAYLRERELVTNSYLEVERDIRLERPARDYVRATTYVVDRDHPQYAGDLSRAAVLAQVSDSVGQAGSNRDYVLATAEHLASLNIEDADLEWLAEQLLAAPAA</sequence>
<gene>
    <name evidence="3" type="ORF">ACFPP9_22470</name>
</gene>
<dbReference type="RefSeq" id="WP_266344678.1">
    <property type="nucleotide sequence ID" value="NZ_JAPKNH010000005.1"/>
</dbReference>
<dbReference type="PANTHER" id="PTHR12192">
    <property type="entry name" value="CATION TRANSPORT PROTEIN CHAC-RELATED"/>
    <property type="match status" value="1"/>
</dbReference>